<dbReference type="InterPro" id="IPR041491">
    <property type="entry name" value="TRPM_SLOG"/>
</dbReference>
<evidence type="ECO:0000313" key="3">
    <source>
        <dbReference type="Proteomes" id="UP000324629"/>
    </source>
</evidence>
<comment type="caution">
    <text evidence="2">The sequence shown here is derived from an EMBL/GenBank/DDBJ whole genome shotgun (WGS) entry which is preliminary data.</text>
</comment>
<dbReference type="Proteomes" id="UP000324629">
    <property type="component" value="Unassembled WGS sequence"/>
</dbReference>
<dbReference type="EMBL" id="QNGE01005828">
    <property type="protein sequence ID" value="KAA3671781.1"/>
    <property type="molecule type" value="Genomic_DNA"/>
</dbReference>
<sequence length="127" mass="14109">MAFVVVLGRHKSAGYQDRLDESSRYGAVHGCVLLCSSKGFNRVGYSILLRKLNDYGLGVRLLTWLGNHLARRCWIVTGGFHLGIMKLTGEAVRDYTDAYGGNRMMAFGVASWDCVLKNELLEAALHE</sequence>
<evidence type="ECO:0000259" key="1">
    <source>
        <dbReference type="Pfam" id="PF18139"/>
    </source>
</evidence>
<evidence type="ECO:0000313" key="2">
    <source>
        <dbReference type="EMBL" id="KAA3671781.1"/>
    </source>
</evidence>
<dbReference type="AlphaFoldDB" id="A0A5J4N885"/>
<accession>A0A5J4N885</accession>
<protein>
    <recommendedName>
        <fullName evidence="1">TRPM SLOG domain-containing protein</fullName>
    </recommendedName>
</protein>
<dbReference type="Pfam" id="PF18139">
    <property type="entry name" value="LSDAT_euk"/>
    <property type="match status" value="1"/>
</dbReference>
<gene>
    <name evidence="2" type="ORF">DEA37_0010735</name>
</gene>
<feature type="domain" description="TRPM SLOG" evidence="1">
    <location>
        <begin position="73"/>
        <end position="121"/>
    </location>
</feature>
<proteinExistence type="predicted"/>
<keyword evidence="3" id="KW-1185">Reference proteome</keyword>
<feature type="non-terminal residue" evidence="2">
    <location>
        <position position="127"/>
    </location>
</feature>
<reference evidence="2 3" key="1">
    <citation type="journal article" date="2019" name="Gigascience">
        <title>Whole-genome sequence of the oriental lung fluke Paragonimus westermani.</title>
        <authorList>
            <person name="Oey H."/>
            <person name="Zakrzewski M."/>
            <person name="Narain K."/>
            <person name="Devi K.R."/>
            <person name="Agatsuma T."/>
            <person name="Nawaratna S."/>
            <person name="Gobert G.N."/>
            <person name="Jones M.K."/>
            <person name="Ragan M.A."/>
            <person name="McManus D.P."/>
            <person name="Krause L."/>
        </authorList>
    </citation>
    <scope>NUCLEOTIDE SEQUENCE [LARGE SCALE GENOMIC DNA]</scope>
    <source>
        <strain evidence="2 3">IND2009</strain>
    </source>
</reference>
<name>A0A5J4N885_9TREM</name>
<organism evidence="2 3">
    <name type="scientific">Paragonimus westermani</name>
    <dbReference type="NCBI Taxonomy" id="34504"/>
    <lineage>
        <taxon>Eukaryota</taxon>
        <taxon>Metazoa</taxon>
        <taxon>Spiralia</taxon>
        <taxon>Lophotrochozoa</taxon>
        <taxon>Platyhelminthes</taxon>
        <taxon>Trematoda</taxon>
        <taxon>Digenea</taxon>
        <taxon>Plagiorchiida</taxon>
        <taxon>Troglotremata</taxon>
        <taxon>Troglotrematidae</taxon>
        <taxon>Paragonimus</taxon>
    </lineage>
</organism>